<evidence type="ECO:0000256" key="5">
    <source>
        <dbReference type="ARBA" id="ARBA00023204"/>
    </source>
</evidence>
<keyword evidence="5 7" id="KW-0234">DNA repair</keyword>
<reference evidence="11 12" key="1">
    <citation type="submission" date="2023-08" db="EMBL/GenBank/DDBJ databases">
        <title>Pleionea litopenaei sp. nov., isolated from stomach of juvenile Litopenaeus vannamei.</title>
        <authorList>
            <person name="Rho A.M."/>
            <person name="Hwang C.Y."/>
        </authorList>
    </citation>
    <scope>NUCLEOTIDE SEQUENCE [LARGE SCALE GENOMIC DNA]</scope>
    <source>
        <strain evidence="11 12">HL-JVS1</strain>
    </source>
</reference>
<evidence type="ECO:0000313" key="12">
    <source>
        <dbReference type="Proteomes" id="UP001239782"/>
    </source>
</evidence>
<evidence type="ECO:0000259" key="10">
    <source>
        <dbReference type="PROSITE" id="PS50165"/>
    </source>
</evidence>
<dbReference type="InterPro" id="IPR001162">
    <property type="entry name" value="UvrC_RNase_H_dom"/>
</dbReference>
<dbReference type="PROSITE" id="PS50165">
    <property type="entry name" value="UVRC"/>
    <property type="match status" value="1"/>
</dbReference>
<dbReference type="Pfam" id="PF22920">
    <property type="entry name" value="UvrC_RNaseH"/>
    <property type="match status" value="1"/>
</dbReference>
<dbReference type="Proteomes" id="UP001239782">
    <property type="component" value="Chromosome"/>
</dbReference>
<dbReference type="Gene3D" id="3.40.1440.10">
    <property type="entry name" value="GIY-YIG endonuclease"/>
    <property type="match status" value="1"/>
</dbReference>
<dbReference type="FunFam" id="3.40.1440.10:FF:000001">
    <property type="entry name" value="UvrABC system protein C"/>
    <property type="match status" value="1"/>
</dbReference>
<dbReference type="InterPro" id="IPR003583">
    <property type="entry name" value="Hlx-hairpin-Hlx_DNA-bd_motif"/>
</dbReference>
<feature type="domain" description="UvrC family homology region profile" evidence="10">
    <location>
        <begin position="258"/>
        <end position="481"/>
    </location>
</feature>
<dbReference type="InterPro" id="IPR010994">
    <property type="entry name" value="RuvA_2-like"/>
</dbReference>
<dbReference type="InterPro" id="IPR038476">
    <property type="entry name" value="UvrC_RNase_H_dom_sf"/>
</dbReference>
<dbReference type="EMBL" id="CP133548">
    <property type="protein sequence ID" value="WMS88075.1"/>
    <property type="molecule type" value="Genomic_DNA"/>
</dbReference>
<dbReference type="GO" id="GO:0009381">
    <property type="term" value="F:excinuclease ABC activity"/>
    <property type="evidence" value="ECO:0007669"/>
    <property type="project" value="UniProtKB-UniRule"/>
</dbReference>
<dbReference type="RefSeq" id="WP_309203269.1">
    <property type="nucleotide sequence ID" value="NZ_CP133548.1"/>
</dbReference>
<evidence type="ECO:0000259" key="8">
    <source>
        <dbReference type="PROSITE" id="PS50151"/>
    </source>
</evidence>
<dbReference type="InterPro" id="IPR047296">
    <property type="entry name" value="GIY-YIG_UvrC_Cho"/>
</dbReference>
<dbReference type="GO" id="GO:0009380">
    <property type="term" value="C:excinuclease repair complex"/>
    <property type="evidence" value="ECO:0007669"/>
    <property type="project" value="InterPro"/>
</dbReference>
<dbReference type="AlphaFoldDB" id="A0AA51X8G5"/>
<dbReference type="Pfam" id="PF08459">
    <property type="entry name" value="UvrC_RNaseH_dom"/>
    <property type="match status" value="1"/>
</dbReference>
<accession>A0AA51X8G5</accession>
<evidence type="ECO:0000259" key="9">
    <source>
        <dbReference type="PROSITE" id="PS50164"/>
    </source>
</evidence>
<dbReference type="InterPro" id="IPR036876">
    <property type="entry name" value="UVR_dom_sf"/>
</dbReference>
<organism evidence="11 12">
    <name type="scientific">Pleionea litopenaei</name>
    <dbReference type="NCBI Taxonomy" id="3070815"/>
    <lineage>
        <taxon>Bacteria</taxon>
        <taxon>Pseudomonadati</taxon>
        <taxon>Pseudomonadota</taxon>
        <taxon>Gammaproteobacteria</taxon>
        <taxon>Oceanospirillales</taxon>
        <taxon>Pleioneaceae</taxon>
        <taxon>Pleionea</taxon>
    </lineage>
</organism>
<dbReference type="GO" id="GO:0003677">
    <property type="term" value="F:DNA binding"/>
    <property type="evidence" value="ECO:0007669"/>
    <property type="project" value="UniProtKB-UniRule"/>
</dbReference>
<dbReference type="SMART" id="SM00465">
    <property type="entry name" value="GIYc"/>
    <property type="match status" value="1"/>
</dbReference>
<evidence type="ECO:0000256" key="2">
    <source>
        <dbReference type="ARBA" id="ARBA00022763"/>
    </source>
</evidence>
<evidence type="ECO:0000256" key="6">
    <source>
        <dbReference type="ARBA" id="ARBA00023236"/>
    </source>
</evidence>
<evidence type="ECO:0000256" key="4">
    <source>
        <dbReference type="ARBA" id="ARBA00022881"/>
    </source>
</evidence>
<dbReference type="PROSITE" id="PS50164">
    <property type="entry name" value="GIY_YIG"/>
    <property type="match status" value="1"/>
</dbReference>
<dbReference type="InterPro" id="IPR004791">
    <property type="entry name" value="UvrC"/>
</dbReference>
<keyword evidence="4 7" id="KW-0267">Excision nuclease</keyword>
<comment type="subcellular location">
    <subcellularLocation>
        <location evidence="7">Cytoplasm</location>
    </subcellularLocation>
</comment>
<dbReference type="FunFam" id="3.30.420.340:FF:000001">
    <property type="entry name" value="UvrABC system protein C"/>
    <property type="match status" value="1"/>
</dbReference>
<proteinExistence type="inferred from homology"/>
<dbReference type="PROSITE" id="PS50151">
    <property type="entry name" value="UVR"/>
    <property type="match status" value="1"/>
</dbReference>
<evidence type="ECO:0000256" key="3">
    <source>
        <dbReference type="ARBA" id="ARBA00022769"/>
    </source>
</evidence>
<dbReference type="InterPro" id="IPR050066">
    <property type="entry name" value="UvrABC_protein_C"/>
</dbReference>
<dbReference type="Gene3D" id="1.10.150.20">
    <property type="entry name" value="5' to 3' exonuclease, C-terminal subdomain"/>
    <property type="match status" value="1"/>
</dbReference>
<feature type="domain" description="GIY-YIG" evidence="9">
    <location>
        <begin position="20"/>
        <end position="98"/>
    </location>
</feature>
<sequence length="608" mass="68801">MVERSLEEFDAKSFIRELTEQPGVYRMLDADAQVIYVGKAKNLKNRVSSYFAKNDHTPKTRVMVKQIAAIEVTVTNTEVEALLLENHYIKQLKPRYNVIFRDDKTYPYIHLSSHKFPKLGYHRGARKQGGDYFGPFPSGSAARQSLSMLQKLFKVRQCEDSVFQNRSRPCLQFQIKRCKAPCVGFVSEEEYAKDVQLTRLFYQGKSEEVLQSLQTQMDAASEALEFESAAIFRDQLASLRALTQKQVISGVMIDADAFSIKLNAGVLCAVVVTVRDGQVLGSETFFPKLKLDVSLEELFESFVLQFYLSGREAPKEVILSSEQVRANVLESAIEKVAERRIRVADNVRGDRLEWLKLAEKNADIALQNKLNSNASQMEKVTQVKEQLGLDELPLHMECFDISHTMGEGTVASCVVFKRGAPDKSSYRRFNINDVTPGDDYAAIEQAVYRRYARMVKSDENLPDLILIDGGKGQLKSALQALEQLSIQQPAIVSVAKGTERKLGMEQLFFPGQSIAKILPENSEALHLIQHIRDEAHRFAIAGHRGRRKKQRNTSWLESIPGVGPKKRQQLLKHFGGLKNIEQSTLNDLKKVKGIDTHLAEKIYNYLHE</sequence>
<dbReference type="InterPro" id="IPR001943">
    <property type="entry name" value="UVR_dom"/>
</dbReference>
<dbReference type="CDD" id="cd10434">
    <property type="entry name" value="GIY-YIG_UvrC_Cho"/>
    <property type="match status" value="1"/>
</dbReference>
<comment type="function">
    <text evidence="7">The UvrABC repair system catalyzes the recognition and processing of DNA lesions. UvrC both incises the 5' and 3' sides of the lesion. The N-terminal half is responsible for the 3' incision and the C-terminal half is responsible for the 5' incision.</text>
</comment>
<dbReference type="PANTHER" id="PTHR30562:SF1">
    <property type="entry name" value="UVRABC SYSTEM PROTEIN C"/>
    <property type="match status" value="1"/>
</dbReference>
<name>A0AA51X8G5_9GAMM</name>
<comment type="similarity">
    <text evidence="7">Belongs to the UvrC family.</text>
</comment>
<dbReference type="HAMAP" id="MF_00203">
    <property type="entry name" value="UvrC"/>
    <property type="match status" value="1"/>
</dbReference>
<keyword evidence="2 7" id="KW-0227">DNA damage</keyword>
<dbReference type="GO" id="GO:0005737">
    <property type="term" value="C:cytoplasm"/>
    <property type="evidence" value="ECO:0007669"/>
    <property type="project" value="UniProtKB-SubCell"/>
</dbReference>
<dbReference type="InterPro" id="IPR035901">
    <property type="entry name" value="GIY-YIG_endonuc_sf"/>
</dbReference>
<evidence type="ECO:0000256" key="1">
    <source>
        <dbReference type="ARBA" id="ARBA00022490"/>
    </source>
</evidence>
<protein>
    <recommendedName>
        <fullName evidence="7">UvrABC system protein C</fullName>
        <shortName evidence="7">Protein UvrC</shortName>
    </recommendedName>
    <alternativeName>
        <fullName evidence="7">Excinuclease ABC subunit C</fullName>
    </alternativeName>
</protein>
<comment type="subunit">
    <text evidence="7">Interacts with UvrB in an incision complex.</text>
</comment>
<evidence type="ECO:0000256" key="7">
    <source>
        <dbReference type="HAMAP-Rule" id="MF_00203"/>
    </source>
</evidence>
<keyword evidence="6 7" id="KW-0742">SOS response</keyword>
<gene>
    <name evidence="7 11" type="primary">uvrC</name>
    <name evidence="11" type="ORF">Q9312_03965</name>
</gene>
<keyword evidence="1 7" id="KW-0963">Cytoplasm</keyword>
<dbReference type="Pfam" id="PF01541">
    <property type="entry name" value="GIY-YIG"/>
    <property type="match status" value="1"/>
</dbReference>
<feature type="domain" description="UVR" evidence="8">
    <location>
        <begin position="207"/>
        <end position="242"/>
    </location>
</feature>
<dbReference type="Pfam" id="PF12826">
    <property type="entry name" value="HHH_2"/>
    <property type="match status" value="1"/>
</dbReference>
<evidence type="ECO:0000313" key="11">
    <source>
        <dbReference type="EMBL" id="WMS88075.1"/>
    </source>
</evidence>
<dbReference type="SUPFAM" id="SSF47781">
    <property type="entry name" value="RuvA domain 2-like"/>
    <property type="match status" value="1"/>
</dbReference>
<dbReference type="PANTHER" id="PTHR30562">
    <property type="entry name" value="UVRC/OXIDOREDUCTASE"/>
    <property type="match status" value="1"/>
</dbReference>
<dbReference type="Gene3D" id="4.10.860.10">
    <property type="entry name" value="UVR domain"/>
    <property type="match status" value="1"/>
</dbReference>
<dbReference type="SUPFAM" id="SSF82771">
    <property type="entry name" value="GIY-YIG endonuclease"/>
    <property type="match status" value="1"/>
</dbReference>
<keyword evidence="3 7" id="KW-0228">DNA excision</keyword>
<dbReference type="SMART" id="SM00278">
    <property type="entry name" value="HhH1"/>
    <property type="match status" value="2"/>
</dbReference>
<dbReference type="NCBIfam" id="TIGR00194">
    <property type="entry name" value="uvrC"/>
    <property type="match status" value="1"/>
</dbReference>
<dbReference type="KEGG" id="plei:Q9312_03965"/>
<dbReference type="GO" id="GO:0009432">
    <property type="term" value="P:SOS response"/>
    <property type="evidence" value="ECO:0007669"/>
    <property type="project" value="UniProtKB-UniRule"/>
</dbReference>
<dbReference type="NCBIfam" id="NF001824">
    <property type="entry name" value="PRK00558.1-5"/>
    <property type="match status" value="1"/>
</dbReference>
<dbReference type="Gene3D" id="3.30.420.340">
    <property type="entry name" value="UvrC, RNAse H endonuclease domain"/>
    <property type="match status" value="1"/>
</dbReference>
<keyword evidence="12" id="KW-1185">Reference proteome</keyword>
<dbReference type="InterPro" id="IPR000305">
    <property type="entry name" value="GIY-YIG_endonuc"/>
</dbReference>
<dbReference type="InterPro" id="IPR041663">
    <property type="entry name" value="DisA/LigA_HHH"/>
</dbReference>
<dbReference type="SUPFAM" id="SSF46600">
    <property type="entry name" value="C-terminal UvrC-binding domain of UvrB"/>
    <property type="match status" value="1"/>
</dbReference>
<dbReference type="Pfam" id="PF02151">
    <property type="entry name" value="UVR"/>
    <property type="match status" value="1"/>
</dbReference>
<dbReference type="GO" id="GO:0006289">
    <property type="term" value="P:nucleotide-excision repair"/>
    <property type="evidence" value="ECO:0007669"/>
    <property type="project" value="UniProtKB-UniRule"/>
</dbReference>